<dbReference type="EMBL" id="HACA01015777">
    <property type="protein sequence ID" value="CDW33138.1"/>
    <property type="molecule type" value="Transcribed_RNA"/>
</dbReference>
<name>A0A0K2U4J2_LEPSM</name>
<sequence>MSVSETYKYLGIQYSPLGVQYINIYDKLRDRIKNLETSKLITFHRFIGLRDHLIPRLLYPLTYRQYRFKDIKGCDLLIRRSVREWVKLSHDTPKEFYHVRVADGVLGLKELLISSRTLAIGRARALRDSPDKIIREACKFNPQITEIKTIQIGGFMCFSESTRPLTSTKKVLNAKVDTQWLE</sequence>
<accession>A0A0K2U4J2</accession>
<evidence type="ECO:0000313" key="1">
    <source>
        <dbReference type="EMBL" id="CDW33138.1"/>
    </source>
</evidence>
<reference evidence="1" key="1">
    <citation type="submission" date="2014-05" db="EMBL/GenBank/DDBJ databases">
        <authorList>
            <person name="Chronopoulou M."/>
        </authorList>
    </citation>
    <scope>NUCLEOTIDE SEQUENCE</scope>
    <source>
        <tissue evidence="1">Whole organism</tissue>
    </source>
</reference>
<organism evidence="1">
    <name type="scientific">Lepeophtheirus salmonis</name>
    <name type="common">Salmon louse</name>
    <name type="synonym">Caligus salmonis</name>
    <dbReference type="NCBI Taxonomy" id="72036"/>
    <lineage>
        <taxon>Eukaryota</taxon>
        <taxon>Metazoa</taxon>
        <taxon>Ecdysozoa</taxon>
        <taxon>Arthropoda</taxon>
        <taxon>Crustacea</taxon>
        <taxon>Multicrustacea</taxon>
        <taxon>Hexanauplia</taxon>
        <taxon>Copepoda</taxon>
        <taxon>Siphonostomatoida</taxon>
        <taxon>Caligidae</taxon>
        <taxon>Lepeophtheirus</taxon>
    </lineage>
</organism>
<proteinExistence type="predicted"/>
<dbReference type="AlphaFoldDB" id="A0A0K2U4J2"/>
<protein>
    <submittedName>
        <fullName evidence="1">Uncharacterized protein</fullName>
    </submittedName>
</protein>